<dbReference type="Gramene" id="TraesCS6B03G1236500.1">
    <property type="protein sequence ID" value="TraesCS6B03G1236500.1.CDS"/>
    <property type="gene ID" value="TraesCS6B03G1236500"/>
</dbReference>
<feature type="domain" description="DRBM" evidence="4">
    <location>
        <begin position="313"/>
        <end position="382"/>
    </location>
</feature>
<dbReference type="SMART" id="SM00358">
    <property type="entry name" value="DSRM"/>
    <property type="match status" value="2"/>
</dbReference>
<dbReference type="Gramene" id="TraesCS6B02G443600.1">
    <property type="protein sequence ID" value="TraesCS6B02G443600.1"/>
    <property type="gene ID" value="TraesCS6B02G443600"/>
</dbReference>
<dbReference type="Gene3D" id="3.40.50.300">
    <property type="entry name" value="P-loop containing nucleotide triphosphate hydrolases"/>
    <property type="match status" value="1"/>
</dbReference>
<evidence type="ECO:0000256" key="3">
    <source>
        <dbReference type="PROSITE-ProRule" id="PRU00266"/>
    </source>
</evidence>
<dbReference type="InterPro" id="IPR001401">
    <property type="entry name" value="Dynamin_GTPase"/>
</dbReference>
<dbReference type="STRING" id="4565.A0A3B6PTC1"/>
<evidence type="ECO:0000259" key="5">
    <source>
        <dbReference type="PROSITE" id="PS51718"/>
    </source>
</evidence>
<dbReference type="Proteomes" id="UP000019116">
    <property type="component" value="Chromosome 6B"/>
</dbReference>
<evidence type="ECO:0000259" key="4">
    <source>
        <dbReference type="PROSITE" id="PS50137"/>
    </source>
</evidence>
<keyword evidence="7" id="KW-1185">Reference proteome</keyword>
<keyword evidence="3" id="KW-0694">RNA-binding</keyword>
<reference evidence="6" key="1">
    <citation type="submission" date="2018-08" db="EMBL/GenBank/DDBJ databases">
        <authorList>
            <person name="Rossello M."/>
        </authorList>
    </citation>
    <scope>NUCLEOTIDE SEQUENCE [LARGE SCALE GENOMIC DNA]</scope>
    <source>
        <strain evidence="6">cv. Chinese Spring</strain>
    </source>
</reference>
<dbReference type="InterPro" id="IPR014720">
    <property type="entry name" value="dsRBD_dom"/>
</dbReference>
<dbReference type="SUPFAM" id="SSF54768">
    <property type="entry name" value="dsRNA-binding domain-like"/>
    <property type="match status" value="2"/>
</dbReference>
<protein>
    <recommendedName>
        <fullName evidence="8">Dynamin-type G domain-containing protein</fullName>
    </recommendedName>
</protein>
<dbReference type="GO" id="GO:0003924">
    <property type="term" value="F:GTPase activity"/>
    <property type="evidence" value="ECO:0000318"/>
    <property type="project" value="GO_Central"/>
</dbReference>
<sequence length="523" mass="58517">MEDLTSLVNKLQLACTTLADNDVGSALPTDWDELPFIAVMGGQGSGKSSLLEAIVGKDFLPRGSAIATRRPLIVHLFKTEEGTKYAKFLHQPDKTYEDFAEVSMEIVDETDRETGSPYGISSVPIRLSIFSPNVVNLTLIDLPGLTKIAVDDGSVSIVQEIENMVRAFIEKPNCIILAISSADQDLSNSEIVNISREVDPKGERTLGVLTKIDLMENRASVVNILEGRSCRFHFPWVGVVNRSQKDININMDIISARCREREYFGNTPEYKHLAHRMGSEHLIRSLGKHLESYIKTRVGGYLFTKSSIKSTVIKKSMLQSYTLRAYGTFPTYHVRTEGEPHDMYFECTVHVQSHKFVSATRHRRRKDAEEDASDVAYTALMGNETLETLLGLLNKDTICKVGLLLQYACKKKVADPVYASSKVAAGIQRTLWLSTVVLEDKTYIGEVATTKRLSIQKAASAATSSMLEAGDDVMIKLLLAKRLKTEVPRRKRDRGAQEEDRLYSLRSFLLRILNLCQVKLYKV</sequence>
<dbReference type="EnsemblPlants" id="TraesCS6B02G443600.1">
    <property type="protein sequence ID" value="TraesCS6B02G443600.1"/>
    <property type="gene ID" value="TraesCS6B02G443600"/>
</dbReference>
<dbReference type="OMA" id="DININMD"/>
<dbReference type="GO" id="GO:0005525">
    <property type="term" value="F:GTP binding"/>
    <property type="evidence" value="ECO:0007669"/>
    <property type="project" value="InterPro"/>
</dbReference>
<dbReference type="CDD" id="cd08771">
    <property type="entry name" value="DLP_1"/>
    <property type="match status" value="1"/>
</dbReference>
<dbReference type="PANTHER" id="PTHR11566">
    <property type="entry name" value="DYNAMIN"/>
    <property type="match status" value="1"/>
</dbReference>
<name>A0A3B6PTC1_WHEAT</name>
<evidence type="ECO:0000256" key="2">
    <source>
        <dbReference type="ARBA" id="ARBA00023134"/>
    </source>
</evidence>
<dbReference type="GO" id="GO:0016020">
    <property type="term" value="C:membrane"/>
    <property type="evidence" value="ECO:0000318"/>
    <property type="project" value="GO_Central"/>
</dbReference>
<dbReference type="Pfam" id="PF00350">
    <property type="entry name" value="Dynamin_N"/>
    <property type="match status" value="1"/>
</dbReference>
<evidence type="ECO:0000313" key="6">
    <source>
        <dbReference type="EnsemblPlants" id="TraesCS6B02G443600.1"/>
    </source>
</evidence>
<dbReference type="PRINTS" id="PR00195">
    <property type="entry name" value="DYNAMIN"/>
</dbReference>
<dbReference type="SUPFAM" id="SSF52540">
    <property type="entry name" value="P-loop containing nucleoside triphosphate hydrolases"/>
    <property type="match status" value="1"/>
</dbReference>
<dbReference type="InterPro" id="IPR027417">
    <property type="entry name" value="P-loop_NTPase"/>
</dbReference>
<accession>A0A3B6PTC1</accession>
<dbReference type="GO" id="GO:0000266">
    <property type="term" value="P:mitochondrial fission"/>
    <property type="evidence" value="ECO:0000318"/>
    <property type="project" value="GO_Central"/>
</dbReference>
<dbReference type="InterPro" id="IPR022812">
    <property type="entry name" value="Dynamin"/>
</dbReference>
<evidence type="ECO:0000313" key="7">
    <source>
        <dbReference type="Proteomes" id="UP000019116"/>
    </source>
</evidence>
<dbReference type="OrthoDB" id="5061070at2759"/>
<dbReference type="PROSITE" id="PS51718">
    <property type="entry name" value="G_DYNAMIN_2"/>
    <property type="match status" value="1"/>
</dbReference>
<dbReference type="GO" id="GO:0003723">
    <property type="term" value="F:RNA binding"/>
    <property type="evidence" value="ECO:0007669"/>
    <property type="project" value="UniProtKB-UniRule"/>
</dbReference>
<reference evidence="6" key="2">
    <citation type="submission" date="2018-10" db="UniProtKB">
        <authorList>
            <consortium name="EnsemblPlants"/>
        </authorList>
    </citation>
    <scope>IDENTIFICATION</scope>
</reference>
<dbReference type="GO" id="GO:0005737">
    <property type="term" value="C:cytoplasm"/>
    <property type="evidence" value="ECO:0000318"/>
    <property type="project" value="GO_Central"/>
</dbReference>
<dbReference type="SMART" id="SM00053">
    <property type="entry name" value="DYNc"/>
    <property type="match status" value="1"/>
</dbReference>
<dbReference type="Gene3D" id="3.30.160.20">
    <property type="match status" value="2"/>
</dbReference>
<dbReference type="InterPro" id="IPR030381">
    <property type="entry name" value="G_DYNAMIN_dom"/>
</dbReference>
<evidence type="ECO:0008006" key="8">
    <source>
        <dbReference type="Google" id="ProtNLM"/>
    </source>
</evidence>
<dbReference type="Gramene" id="TraesCLE_scaffold_030093_01G000300.1">
    <property type="protein sequence ID" value="TraesCLE_scaffold_030093_01G000300.1"/>
    <property type="gene ID" value="TraesCLE_scaffold_030093_01G000300"/>
</dbReference>
<feature type="domain" description="Dynamin-type G" evidence="5">
    <location>
        <begin position="31"/>
        <end position="299"/>
    </location>
</feature>
<evidence type="ECO:0000256" key="1">
    <source>
        <dbReference type="ARBA" id="ARBA00022741"/>
    </source>
</evidence>
<dbReference type="PANTHER" id="PTHR11566:SF80">
    <property type="entry name" value="PHRAGMOPLASTIN DRP1C"/>
    <property type="match status" value="1"/>
</dbReference>
<proteinExistence type="predicted"/>
<organism evidence="6">
    <name type="scientific">Triticum aestivum</name>
    <name type="common">Wheat</name>
    <dbReference type="NCBI Taxonomy" id="4565"/>
    <lineage>
        <taxon>Eukaryota</taxon>
        <taxon>Viridiplantae</taxon>
        <taxon>Streptophyta</taxon>
        <taxon>Embryophyta</taxon>
        <taxon>Tracheophyta</taxon>
        <taxon>Spermatophyta</taxon>
        <taxon>Magnoliopsida</taxon>
        <taxon>Liliopsida</taxon>
        <taxon>Poales</taxon>
        <taxon>Poaceae</taxon>
        <taxon>BOP clade</taxon>
        <taxon>Pooideae</taxon>
        <taxon>Triticodae</taxon>
        <taxon>Triticeae</taxon>
        <taxon>Triticinae</taxon>
        <taxon>Triticum</taxon>
    </lineage>
</organism>
<keyword evidence="1" id="KW-0547">Nucleotide-binding</keyword>
<dbReference type="Pfam" id="PF00035">
    <property type="entry name" value="dsrm"/>
    <property type="match status" value="1"/>
</dbReference>
<keyword evidence="2" id="KW-0342">GTP-binding</keyword>
<dbReference type="SMR" id="A0A3B6PTC1"/>
<dbReference type="Pfam" id="PF01031">
    <property type="entry name" value="Dynamin_M"/>
    <property type="match status" value="1"/>
</dbReference>
<dbReference type="PROSITE" id="PS50137">
    <property type="entry name" value="DS_RBD"/>
    <property type="match status" value="1"/>
</dbReference>
<dbReference type="AlphaFoldDB" id="A0A3B6PTC1"/>
<dbReference type="GO" id="GO:0008017">
    <property type="term" value="F:microtubule binding"/>
    <property type="evidence" value="ECO:0000318"/>
    <property type="project" value="GO_Central"/>
</dbReference>
<dbReference type="InterPro" id="IPR045063">
    <property type="entry name" value="Dynamin_N"/>
</dbReference>
<dbReference type="GO" id="GO:0005874">
    <property type="term" value="C:microtubule"/>
    <property type="evidence" value="ECO:0000318"/>
    <property type="project" value="GO_Central"/>
</dbReference>
<dbReference type="InterPro" id="IPR000375">
    <property type="entry name" value="Dynamin_stalk"/>
</dbReference>